<dbReference type="PANTHER" id="PTHR11693">
    <property type="entry name" value="ATP SYNTHASE GAMMA CHAIN"/>
    <property type="match status" value="1"/>
</dbReference>
<dbReference type="PANTHER" id="PTHR11693:SF22">
    <property type="entry name" value="ATP SYNTHASE SUBUNIT GAMMA, MITOCHONDRIAL"/>
    <property type="match status" value="1"/>
</dbReference>
<dbReference type="Gene3D" id="1.10.287.80">
    <property type="entry name" value="ATP synthase, gamma subunit, helix hairpin domain"/>
    <property type="match status" value="2"/>
</dbReference>
<dbReference type="AlphaFoldDB" id="A0A1Q8CWE7"/>
<dbReference type="NCBIfam" id="NF004145">
    <property type="entry name" value="PRK05621.1-2"/>
    <property type="match status" value="1"/>
</dbReference>
<comment type="similarity">
    <text evidence="3 10">Belongs to the ATPase gamma chain family.</text>
</comment>
<evidence type="ECO:0000256" key="10">
    <source>
        <dbReference type="HAMAP-Rule" id="MF_00815"/>
    </source>
</evidence>
<keyword evidence="13" id="KW-1185">Reference proteome</keyword>
<dbReference type="RefSeq" id="WP_075124409.1">
    <property type="nucleotide sequence ID" value="NZ_MSIE01000006.1"/>
</dbReference>
<sequence length="319" mass="34406">MAAQLRELRQKIRATKSIGKITKAMEFIATSRISKAQARVDASRPYATEITKVLSALAGAASSLDDPLLTQRENPKRVGVLVITSDKGLSGAYNSNVLRATEELLSLLREQGRTPVLYVIGSKGVGYYRFRGREIADSWTGFSQVPRYENAATAGRTLVDAFLAGADDSGDQPGEDGILGVDELHIVYTEFRSMLSQVPVAKRIAPLEVEYTEADPNQERAERSDVIPPAYSFEPSADALLSALLPKYINTRIYAALLESAASQLAAQRNAMKSASDNASDLLETLTRLANQARQAQITQEISEIVGGANALAAVGSED</sequence>
<evidence type="ECO:0000256" key="3">
    <source>
        <dbReference type="ARBA" id="ARBA00007681"/>
    </source>
</evidence>
<evidence type="ECO:0000256" key="5">
    <source>
        <dbReference type="ARBA" id="ARBA00022781"/>
    </source>
</evidence>
<comment type="caution">
    <text evidence="12">The sequence shown here is derived from an EMBL/GenBank/DDBJ whole genome shotgun (WGS) entry which is preliminary data.</text>
</comment>
<protein>
    <recommendedName>
        <fullName evidence="10">ATP synthase gamma chain</fullName>
    </recommendedName>
    <alternativeName>
        <fullName evidence="10">ATP synthase F1 sector gamma subunit</fullName>
    </alternativeName>
    <alternativeName>
        <fullName evidence="10">F-ATPase gamma subunit</fullName>
    </alternativeName>
</protein>
<name>A0A1Q8CWE7_9PSEU</name>
<comment type="subunit">
    <text evidence="10">F-type ATPases have 2 components, CF(1) - the catalytic core - and CF(0) - the membrane proton channel. CF(1) has five subunits: alpha(3), beta(3), gamma(1), delta(1), epsilon(1). CF(0) has three main subunits: a, b and c.</text>
</comment>
<gene>
    <name evidence="10" type="primary">atpG</name>
    <name evidence="12" type="ORF">BU204_05310</name>
</gene>
<dbReference type="PROSITE" id="PS00153">
    <property type="entry name" value="ATPASE_GAMMA"/>
    <property type="match status" value="1"/>
</dbReference>
<evidence type="ECO:0000256" key="11">
    <source>
        <dbReference type="SAM" id="Coils"/>
    </source>
</evidence>
<proteinExistence type="inferred from homology"/>
<keyword evidence="9 10" id="KW-0066">ATP synthesis</keyword>
<keyword evidence="6 10" id="KW-0406">Ion transport</keyword>
<keyword evidence="5 10" id="KW-0375">Hydrogen ion transport</keyword>
<accession>A0A1Q8CWE7</accession>
<keyword evidence="7 10" id="KW-0472">Membrane</keyword>
<dbReference type="STRING" id="1912961.BU204_05310"/>
<evidence type="ECO:0000313" key="12">
    <source>
        <dbReference type="EMBL" id="OLF18679.1"/>
    </source>
</evidence>
<organism evidence="12 13">
    <name type="scientific">Actinophytocola xanthii</name>
    <dbReference type="NCBI Taxonomy" id="1912961"/>
    <lineage>
        <taxon>Bacteria</taxon>
        <taxon>Bacillati</taxon>
        <taxon>Actinomycetota</taxon>
        <taxon>Actinomycetes</taxon>
        <taxon>Pseudonocardiales</taxon>
        <taxon>Pseudonocardiaceae</taxon>
    </lineage>
</organism>
<evidence type="ECO:0000313" key="13">
    <source>
        <dbReference type="Proteomes" id="UP000185596"/>
    </source>
</evidence>
<dbReference type="CDD" id="cd12151">
    <property type="entry name" value="F1-ATPase_gamma"/>
    <property type="match status" value="1"/>
</dbReference>
<dbReference type="GO" id="GO:0005886">
    <property type="term" value="C:plasma membrane"/>
    <property type="evidence" value="ECO:0007669"/>
    <property type="project" value="UniProtKB-SubCell"/>
</dbReference>
<dbReference type="Pfam" id="PF00231">
    <property type="entry name" value="ATP-synt"/>
    <property type="match status" value="1"/>
</dbReference>
<dbReference type="Gene3D" id="3.40.1380.10">
    <property type="match status" value="1"/>
</dbReference>
<feature type="coiled-coil region" evidence="11">
    <location>
        <begin position="258"/>
        <end position="292"/>
    </location>
</feature>
<evidence type="ECO:0000256" key="4">
    <source>
        <dbReference type="ARBA" id="ARBA00022448"/>
    </source>
</evidence>
<dbReference type="OrthoDB" id="9812769at2"/>
<reference evidence="12 13" key="1">
    <citation type="submission" date="2016-12" db="EMBL/GenBank/DDBJ databases">
        <title>The draft genome sequence of Actinophytocola sp. 11-183.</title>
        <authorList>
            <person name="Wang W."/>
            <person name="Yuan L."/>
        </authorList>
    </citation>
    <scope>NUCLEOTIDE SEQUENCE [LARGE SCALE GENOMIC DNA]</scope>
    <source>
        <strain evidence="12 13">11-183</strain>
    </source>
</reference>
<dbReference type="InterPro" id="IPR000131">
    <property type="entry name" value="ATP_synth_F1_gsu"/>
</dbReference>
<keyword evidence="10" id="KW-1003">Cell membrane</keyword>
<evidence type="ECO:0000256" key="7">
    <source>
        <dbReference type="ARBA" id="ARBA00023136"/>
    </source>
</evidence>
<dbReference type="HAMAP" id="MF_00815">
    <property type="entry name" value="ATP_synth_gamma_bact"/>
    <property type="match status" value="1"/>
</dbReference>
<comment type="function">
    <text evidence="1 10">Produces ATP from ADP in the presence of a proton gradient across the membrane. The gamma chain is believed to be important in regulating ATPase activity and the flow of protons through the CF(0) complex.</text>
</comment>
<dbReference type="Proteomes" id="UP000185596">
    <property type="component" value="Unassembled WGS sequence"/>
</dbReference>
<evidence type="ECO:0000256" key="1">
    <source>
        <dbReference type="ARBA" id="ARBA00003456"/>
    </source>
</evidence>
<dbReference type="GO" id="GO:0045259">
    <property type="term" value="C:proton-transporting ATP synthase complex"/>
    <property type="evidence" value="ECO:0007669"/>
    <property type="project" value="UniProtKB-KW"/>
</dbReference>
<dbReference type="GO" id="GO:0005524">
    <property type="term" value="F:ATP binding"/>
    <property type="evidence" value="ECO:0007669"/>
    <property type="project" value="UniProtKB-UniRule"/>
</dbReference>
<comment type="subcellular location">
    <subcellularLocation>
        <location evidence="10">Cell membrane</location>
        <topology evidence="10">Peripheral membrane protein</topology>
    </subcellularLocation>
    <subcellularLocation>
        <location evidence="2">Membrane</location>
        <topology evidence="2">Peripheral membrane protein</topology>
    </subcellularLocation>
</comment>
<evidence type="ECO:0000256" key="2">
    <source>
        <dbReference type="ARBA" id="ARBA00004170"/>
    </source>
</evidence>
<dbReference type="InterPro" id="IPR023632">
    <property type="entry name" value="ATP_synth_F1_gsu_CS"/>
</dbReference>
<dbReference type="GO" id="GO:0046933">
    <property type="term" value="F:proton-transporting ATP synthase activity, rotational mechanism"/>
    <property type="evidence" value="ECO:0007669"/>
    <property type="project" value="UniProtKB-UniRule"/>
</dbReference>
<dbReference type="NCBIfam" id="TIGR01146">
    <property type="entry name" value="ATPsyn_F1gamma"/>
    <property type="match status" value="1"/>
</dbReference>
<evidence type="ECO:0000256" key="9">
    <source>
        <dbReference type="ARBA" id="ARBA00023310"/>
    </source>
</evidence>
<dbReference type="EMBL" id="MSIE01000006">
    <property type="protein sequence ID" value="OLF18679.1"/>
    <property type="molecule type" value="Genomic_DNA"/>
</dbReference>
<evidence type="ECO:0000256" key="8">
    <source>
        <dbReference type="ARBA" id="ARBA00023196"/>
    </source>
</evidence>
<keyword evidence="11" id="KW-0175">Coiled coil</keyword>
<keyword evidence="4 10" id="KW-0813">Transport</keyword>
<dbReference type="GO" id="GO:0042777">
    <property type="term" value="P:proton motive force-driven plasma membrane ATP synthesis"/>
    <property type="evidence" value="ECO:0007669"/>
    <property type="project" value="UniProtKB-UniRule"/>
</dbReference>
<keyword evidence="8 10" id="KW-0139">CF(1)</keyword>
<dbReference type="PRINTS" id="PR00126">
    <property type="entry name" value="ATPASEGAMMA"/>
</dbReference>
<evidence type="ECO:0000256" key="6">
    <source>
        <dbReference type="ARBA" id="ARBA00023065"/>
    </source>
</evidence>
<dbReference type="SUPFAM" id="SSF52943">
    <property type="entry name" value="ATP synthase (F1-ATPase), gamma subunit"/>
    <property type="match status" value="1"/>
</dbReference>
<dbReference type="InterPro" id="IPR035968">
    <property type="entry name" value="ATP_synth_F1_ATPase_gsu"/>
</dbReference>